<sequence length="95" mass="10542">MRERKKNLTFQNFGPAFLPLINDKQNRQQDWSTLDEPGLTGLGERVKSALRAHEILRAARVSVYDQSTETGKSVLPVAVVDFGQGWSAGVGRLCL</sequence>
<dbReference type="Proteomes" id="UP001519460">
    <property type="component" value="Unassembled WGS sequence"/>
</dbReference>
<organism evidence="1 2">
    <name type="scientific">Batillaria attramentaria</name>
    <dbReference type="NCBI Taxonomy" id="370345"/>
    <lineage>
        <taxon>Eukaryota</taxon>
        <taxon>Metazoa</taxon>
        <taxon>Spiralia</taxon>
        <taxon>Lophotrochozoa</taxon>
        <taxon>Mollusca</taxon>
        <taxon>Gastropoda</taxon>
        <taxon>Caenogastropoda</taxon>
        <taxon>Sorbeoconcha</taxon>
        <taxon>Cerithioidea</taxon>
        <taxon>Batillariidae</taxon>
        <taxon>Batillaria</taxon>
    </lineage>
</organism>
<dbReference type="EMBL" id="JACVVK020000025">
    <property type="protein sequence ID" value="KAK7502662.1"/>
    <property type="molecule type" value="Genomic_DNA"/>
</dbReference>
<evidence type="ECO:0000313" key="1">
    <source>
        <dbReference type="EMBL" id="KAK7502662.1"/>
    </source>
</evidence>
<comment type="caution">
    <text evidence="1">The sequence shown here is derived from an EMBL/GenBank/DDBJ whole genome shotgun (WGS) entry which is preliminary data.</text>
</comment>
<evidence type="ECO:0000313" key="2">
    <source>
        <dbReference type="Proteomes" id="UP001519460"/>
    </source>
</evidence>
<reference evidence="1 2" key="1">
    <citation type="journal article" date="2023" name="Sci. Data">
        <title>Genome assembly of the Korean intertidal mud-creeper Batillaria attramentaria.</title>
        <authorList>
            <person name="Patra A.K."/>
            <person name="Ho P.T."/>
            <person name="Jun S."/>
            <person name="Lee S.J."/>
            <person name="Kim Y."/>
            <person name="Won Y.J."/>
        </authorList>
    </citation>
    <scope>NUCLEOTIDE SEQUENCE [LARGE SCALE GENOMIC DNA]</scope>
    <source>
        <strain evidence="1">Wonlab-2016</strain>
    </source>
</reference>
<proteinExistence type="predicted"/>
<gene>
    <name evidence="1" type="ORF">BaRGS_00006237</name>
</gene>
<name>A0ABD0LUP8_9CAEN</name>
<keyword evidence="2" id="KW-1185">Reference proteome</keyword>
<protein>
    <submittedName>
        <fullName evidence="1">Uncharacterized protein</fullName>
    </submittedName>
</protein>
<accession>A0ABD0LUP8</accession>
<dbReference type="AlphaFoldDB" id="A0ABD0LUP8"/>